<proteinExistence type="predicted"/>
<keyword evidence="1" id="KW-1133">Transmembrane helix</keyword>
<dbReference type="PANTHER" id="PTHR40031">
    <property type="entry name" value="HYPOTHETICAL MEMBRANE SPANNING PROTEIN"/>
    <property type="match status" value="1"/>
</dbReference>
<gene>
    <name evidence="2" type="ORF">C7446_2719</name>
</gene>
<protein>
    <submittedName>
        <fullName evidence="2">Inner membrane protein</fullName>
    </submittedName>
</protein>
<evidence type="ECO:0000256" key="1">
    <source>
        <dbReference type="SAM" id="Phobius"/>
    </source>
</evidence>
<dbReference type="Proteomes" id="UP000281975">
    <property type="component" value="Unassembled WGS sequence"/>
</dbReference>
<feature type="transmembrane region" description="Helical" evidence="1">
    <location>
        <begin position="155"/>
        <end position="173"/>
    </location>
</feature>
<organism evidence="2 3">
    <name type="scientific">Kushneria sinocarnis</name>
    <dbReference type="NCBI Taxonomy" id="595502"/>
    <lineage>
        <taxon>Bacteria</taxon>
        <taxon>Pseudomonadati</taxon>
        <taxon>Pseudomonadota</taxon>
        <taxon>Gammaproteobacteria</taxon>
        <taxon>Oceanospirillales</taxon>
        <taxon>Halomonadaceae</taxon>
        <taxon>Kushneria</taxon>
    </lineage>
</organism>
<keyword evidence="1" id="KW-0812">Transmembrane</keyword>
<dbReference type="InterPro" id="IPR007404">
    <property type="entry name" value="YdjM-like"/>
</dbReference>
<dbReference type="OrthoDB" id="9781927at2"/>
<dbReference type="AlphaFoldDB" id="A0A420WTT0"/>
<evidence type="ECO:0000313" key="3">
    <source>
        <dbReference type="Proteomes" id="UP000281975"/>
    </source>
</evidence>
<dbReference type="PANTHER" id="PTHR40031:SF1">
    <property type="entry name" value="MEMBRANE-BOUND METAL-DEPENDENT HYDROLASE"/>
    <property type="match status" value="1"/>
</dbReference>
<accession>A0A420WTT0</accession>
<sequence>MDSVTQACLGGTIGGAVLGRQLGRRALVAGAALATLPDLDSFLDFGDAVADYTYHRSFSHSLLVLTGVATLLAALLSRWRRTRAIGFRHWWWFCALILLTHPLLDAFTTYGTQLLWPIPSPPVAWKTIFIIDPLYTLPMLIALVVGLIRGAPRRASIIGLGLATLYLAFTVGARAEIMARLAPQLAERGLDDQAVMVQPAPLTSLLWRVTVIDDERQLEGMISLFDEADELRLDSFSRSTELAPASLEFAAGRRLAWFAGPFRRYDVVDDRLVVTDTRMGMPGHHFFAFAIARRPDPAAPWQAMPARSADSSSISMAMLQTLLQRILDPDAFCPADLALQGEVQGELLQSQCRPEHMATG</sequence>
<dbReference type="InterPro" id="IPR053170">
    <property type="entry name" value="Transcription_regulator"/>
</dbReference>
<feature type="transmembrane region" description="Helical" evidence="1">
    <location>
        <begin position="128"/>
        <end position="148"/>
    </location>
</feature>
<evidence type="ECO:0000313" key="2">
    <source>
        <dbReference type="EMBL" id="RKQ96859.1"/>
    </source>
</evidence>
<name>A0A420WTT0_9GAMM</name>
<reference evidence="2 3" key="1">
    <citation type="submission" date="2018-10" db="EMBL/GenBank/DDBJ databases">
        <title>Genomic Encyclopedia of Type Strains, Phase IV (KMG-IV): sequencing the most valuable type-strain genomes for metagenomic binning, comparative biology and taxonomic classification.</title>
        <authorList>
            <person name="Goeker M."/>
        </authorList>
    </citation>
    <scope>NUCLEOTIDE SEQUENCE [LARGE SCALE GENOMIC DNA]</scope>
    <source>
        <strain evidence="2 3">DSM 23229</strain>
    </source>
</reference>
<feature type="transmembrane region" description="Helical" evidence="1">
    <location>
        <begin position="89"/>
        <end position="108"/>
    </location>
</feature>
<keyword evidence="1" id="KW-0472">Membrane</keyword>
<comment type="caution">
    <text evidence="2">The sequence shown here is derived from an EMBL/GenBank/DDBJ whole genome shotgun (WGS) entry which is preliminary data.</text>
</comment>
<dbReference type="EMBL" id="RBIN01000008">
    <property type="protein sequence ID" value="RKQ96859.1"/>
    <property type="molecule type" value="Genomic_DNA"/>
</dbReference>
<dbReference type="RefSeq" id="WP_121173637.1">
    <property type="nucleotide sequence ID" value="NZ_RBIN01000008.1"/>
</dbReference>
<feature type="transmembrane region" description="Helical" evidence="1">
    <location>
        <begin position="58"/>
        <end position="77"/>
    </location>
</feature>
<dbReference type="Pfam" id="PF04307">
    <property type="entry name" value="YdjM"/>
    <property type="match status" value="1"/>
</dbReference>
<keyword evidence="3" id="KW-1185">Reference proteome</keyword>